<protein>
    <submittedName>
        <fullName evidence="1">Uncharacterized protein</fullName>
    </submittedName>
</protein>
<reference evidence="1" key="1">
    <citation type="submission" date="2014-09" db="EMBL/GenBank/DDBJ databases">
        <authorList>
            <person name="Magalhaes I.L.F."/>
            <person name="Oliveira U."/>
            <person name="Santos F.R."/>
            <person name="Vidigal T.H.D.A."/>
            <person name="Brescovit A.D."/>
            <person name="Santos A.J."/>
        </authorList>
    </citation>
    <scope>NUCLEOTIDE SEQUENCE</scope>
    <source>
        <tissue evidence="1">Shoot tissue taken approximately 20 cm above the soil surface</tissue>
    </source>
</reference>
<accession>A0A0A9A1U6</accession>
<dbReference type="AlphaFoldDB" id="A0A0A9A1U6"/>
<name>A0A0A9A1U6_ARUDO</name>
<proteinExistence type="predicted"/>
<organism evidence="1">
    <name type="scientific">Arundo donax</name>
    <name type="common">Giant reed</name>
    <name type="synonym">Donax arundinaceus</name>
    <dbReference type="NCBI Taxonomy" id="35708"/>
    <lineage>
        <taxon>Eukaryota</taxon>
        <taxon>Viridiplantae</taxon>
        <taxon>Streptophyta</taxon>
        <taxon>Embryophyta</taxon>
        <taxon>Tracheophyta</taxon>
        <taxon>Spermatophyta</taxon>
        <taxon>Magnoliopsida</taxon>
        <taxon>Liliopsida</taxon>
        <taxon>Poales</taxon>
        <taxon>Poaceae</taxon>
        <taxon>PACMAD clade</taxon>
        <taxon>Arundinoideae</taxon>
        <taxon>Arundineae</taxon>
        <taxon>Arundo</taxon>
    </lineage>
</organism>
<evidence type="ECO:0000313" key="1">
    <source>
        <dbReference type="EMBL" id="JAD43933.1"/>
    </source>
</evidence>
<reference evidence="1" key="2">
    <citation type="journal article" date="2015" name="Data Brief">
        <title>Shoot transcriptome of the giant reed, Arundo donax.</title>
        <authorList>
            <person name="Barrero R.A."/>
            <person name="Guerrero F.D."/>
            <person name="Moolhuijzen P."/>
            <person name="Goolsby J.A."/>
            <person name="Tidwell J."/>
            <person name="Bellgard S.E."/>
            <person name="Bellgard M.I."/>
        </authorList>
    </citation>
    <scope>NUCLEOTIDE SEQUENCE</scope>
    <source>
        <tissue evidence="1">Shoot tissue taken approximately 20 cm above the soil surface</tissue>
    </source>
</reference>
<dbReference type="EMBL" id="GBRH01253962">
    <property type="protein sequence ID" value="JAD43933.1"/>
    <property type="molecule type" value="Transcribed_RNA"/>
</dbReference>
<sequence length="32" mass="3968">MKSRDTKFLARYRMRYCAKKSLIKPIHERVIK</sequence>